<evidence type="ECO:0000313" key="2">
    <source>
        <dbReference type="EMBL" id="PBK91251.1"/>
    </source>
</evidence>
<protein>
    <submittedName>
        <fullName evidence="2">Uncharacterized protein</fullName>
    </submittedName>
</protein>
<name>A0A2H3D7P0_ARMGA</name>
<feature type="region of interest" description="Disordered" evidence="1">
    <location>
        <begin position="1"/>
        <end position="21"/>
    </location>
</feature>
<proteinExistence type="predicted"/>
<keyword evidence="3" id="KW-1185">Reference proteome</keyword>
<sequence length="161" mass="17825">MPSAETLLQASPINDYKHPLPPNTDATDRNLYQHAKWCKAHYEQSLSNRQCPSKCTQNLMKEMVVPIHTSLQTEGLSAAKGAYSVTVRKDADAKVVHSIDELVDNHGFRLVEWGDGPIMDAKNCVVAIIAGQPSDPSYTCPCMEAFDVMAAEENDAQFHKH</sequence>
<dbReference type="AlphaFoldDB" id="A0A2H3D7P0"/>
<feature type="compositionally biased region" description="Polar residues" evidence="1">
    <location>
        <begin position="1"/>
        <end position="12"/>
    </location>
</feature>
<evidence type="ECO:0000313" key="3">
    <source>
        <dbReference type="Proteomes" id="UP000217790"/>
    </source>
</evidence>
<reference evidence="3" key="1">
    <citation type="journal article" date="2017" name="Nat. Ecol. Evol.">
        <title>Genome expansion and lineage-specific genetic innovations in the forest pathogenic fungi Armillaria.</title>
        <authorList>
            <person name="Sipos G."/>
            <person name="Prasanna A.N."/>
            <person name="Walter M.C."/>
            <person name="O'Connor E."/>
            <person name="Balint B."/>
            <person name="Krizsan K."/>
            <person name="Kiss B."/>
            <person name="Hess J."/>
            <person name="Varga T."/>
            <person name="Slot J."/>
            <person name="Riley R."/>
            <person name="Boka B."/>
            <person name="Rigling D."/>
            <person name="Barry K."/>
            <person name="Lee J."/>
            <person name="Mihaltcheva S."/>
            <person name="LaButti K."/>
            <person name="Lipzen A."/>
            <person name="Waldron R."/>
            <person name="Moloney N.M."/>
            <person name="Sperisen C."/>
            <person name="Kredics L."/>
            <person name="Vagvoelgyi C."/>
            <person name="Patrignani A."/>
            <person name="Fitzpatrick D."/>
            <person name="Nagy I."/>
            <person name="Doyle S."/>
            <person name="Anderson J.B."/>
            <person name="Grigoriev I.V."/>
            <person name="Gueldener U."/>
            <person name="Muensterkoetter M."/>
            <person name="Nagy L.G."/>
        </authorList>
    </citation>
    <scope>NUCLEOTIDE SEQUENCE [LARGE SCALE GENOMIC DNA]</scope>
    <source>
        <strain evidence="3">Ar21-2</strain>
    </source>
</reference>
<evidence type="ECO:0000256" key="1">
    <source>
        <dbReference type="SAM" id="MobiDB-lite"/>
    </source>
</evidence>
<dbReference type="EMBL" id="KZ293662">
    <property type="protein sequence ID" value="PBK91251.1"/>
    <property type="molecule type" value="Genomic_DNA"/>
</dbReference>
<dbReference type="Proteomes" id="UP000217790">
    <property type="component" value="Unassembled WGS sequence"/>
</dbReference>
<dbReference type="OrthoDB" id="3063372at2759"/>
<organism evidence="2 3">
    <name type="scientific">Armillaria gallica</name>
    <name type="common">Bulbous honey fungus</name>
    <name type="synonym">Armillaria bulbosa</name>
    <dbReference type="NCBI Taxonomy" id="47427"/>
    <lineage>
        <taxon>Eukaryota</taxon>
        <taxon>Fungi</taxon>
        <taxon>Dikarya</taxon>
        <taxon>Basidiomycota</taxon>
        <taxon>Agaricomycotina</taxon>
        <taxon>Agaricomycetes</taxon>
        <taxon>Agaricomycetidae</taxon>
        <taxon>Agaricales</taxon>
        <taxon>Marasmiineae</taxon>
        <taxon>Physalacriaceae</taxon>
        <taxon>Armillaria</taxon>
    </lineage>
</organism>
<gene>
    <name evidence="2" type="ORF">ARMGADRAFT_1082057</name>
</gene>
<accession>A0A2H3D7P0</accession>
<dbReference type="InParanoid" id="A0A2H3D7P0"/>